<feature type="coiled-coil region" evidence="1">
    <location>
        <begin position="512"/>
        <end position="546"/>
    </location>
</feature>
<accession>A0A078AQU6</accession>
<organism evidence="3 4">
    <name type="scientific">Stylonychia lemnae</name>
    <name type="common">Ciliate</name>
    <dbReference type="NCBI Taxonomy" id="5949"/>
    <lineage>
        <taxon>Eukaryota</taxon>
        <taxon>Sar</taxon>
        <taxon>Alveolata</taxon>
        <taxon>Ciliophora</taxon>
        <taxon>Intramacronucleata</taxon>
        <taxon>Spirotrichea</taxon>
        <taxon>Stichotrichia</taxon>
        <taxon>Sporadotrichida</taxon>
        <taxon>Oxytrichidae</taxon>
        <taxon>Stylonychinae</taxon>
        <taxon>Stylonychia</taxon>
    </lineage>
</organism>
<feature type="compositionally biased region" description="Polar residues" evidence="2">
    <location>
        <begin position="422"/>
        <end position="462"/>
    </location>
</feature>
<feature type="region of interest" description="Disordered" evidence="2">
    <location>
        <begin position="44"/>
        <end position="104"/>
    </location>
</feature>
<gene>
    <name evidence="3" type="primary">Contig5888.g269</name>
    <name evidence="3" type="ORF">STYLEM_13654</name>
</gene>
<dbReference type="EMBL" id="CCKQ01012957">
    <property type="protein sequence ID" value="CDW84589.1"/>
    <property type="molecule type" value="Genomic_DNA"/>
</dbReference>
<feature type="compositionally biased region" description="Polar residues" evidence="2">
    <location>
        <begin position="7"/>
        <end position="16"/>
    </location>
</feature>
<feature type="region of interest" description="Disordered" evidence="2">
    <location>
        <begin position="375"/>
        <end position="395"/>
    </location>
</feature>
<feature type="region of interest" description="Disordered" evidence="2">
    <location>
        <begin position="416"/>
        <end position="462"/>
    </location>
</feature>
<feature type="region of interest" description="Disordered" evidence="2">
    <location>
        <begin position="1"/>
        <end position="31"/>
    </location>
</feature>
<reference evidence="3 4" key="1">
    <citation type="submission" date="2014-06" db="EMBL/GenBank/DDBJ databases">
        <authorList>
            <person name="Swart Estienne"/>
        </authorList>
    </citation>
    <scope>NUCLEOTIDE SEQUENCE [LARGE SCALE GENOMIC DNA]</scope>
    <source>
        <strain evidence="3 4">130c</strain>
    </source>
</reference>
<dbReference type="AlphaFoldDB" id="A0A078AQU6"/>
<feature type="compositionally biased region" description="Basic and acidic residues" evidence="2">
    <location>
        <begin position="67"/>
        <end position="78"/>
    </location>
</feature>
<evidence type="ECO:0000256" key="2">
    <source>
        <dbReference type="SAM" id="MobiDB-lite"/>
    </source>
</evidence>
<name>A0A078AQU6_STYLE</name>
<protein>
    <submittedName>
        <fullName evidence="3">Uncharacterized protein</fullName>
    </submittedName>
</protein>
<evidence type="ECO:0000313" key="3">
    <source>
        <dbReference type="EMBL" id="CDW84589.1"/>
    </source>
</evidence>
<keyword evidence="1" id="KW-0175">Coiled coil</keyword>
<feature type="compositionally biased region" description="Polar residues" evidence="2">
    <location>
        <begin position="82"/>
        <end position="104"/>
    </location>
</feature>
<feature type="compositionally biased region" description="Polar residues" evidence="2">
    <location>
        <begin position="378"/>
        <end position="395"/>
    </location>
</feature>
<keyword evidence="4" id="KW-1185">Reference proteome</keyword>
<dbReference type="InParanoid" id="A0A078AQU6"/>
<proteinExistence type="predicted"/>
<dbReference type="Proteomes" id="UP000039865">
    <property type="component" value="Unassembled WGS sequence"/>
</dbReference>
<evidence type="ECO:0000256" key="1">
    <source>
        <dbReference type="SAM" id="Coils"/>
    </source>
</evidence>
<evidence type="ECO:0000313" key="4">
    <source>
        <dbReference type="Proteomes" id="UP000039865"/>
    </source>
</evidence>
<sequence>MADQQKQHSQLNSTPQKNEEFKKPPVPPKKKLFVCCASQQNKLQDKDKPIAVETPQQKSIFEAINTDTDKQRRPEPRKLSHIKSNSLMMSNAQQESQASISNNLEIDPKYNSLTKSEKVKDDKQNGRISIRSNNIKFQNEDARKIKNSPSDDGFLQVDEIACDLDEDVDNEHYSDRNINNSQFVNKLRDFSSFNPSGNKGKEKFNYTSSTLMAQNNADIKRKAKRASLNGTDQNIVGNQNAQLLLIGKDQAIHGYNSTRNNQTSKFNNQDFQFSHGNSPEQQHPEIFEQNMISPEAQVIDDKNIYLKVNEKSHRKTFSVQSNQGAKKLQLSPHQLIKDSTAMSSAPKYQTNQLQINLINKLEQIYVSQASHRSISSSQTNQANKQPFSNTPSQQLNQSILASKQLEESKFLSVKDDKIKDVNNGSQRNNSPPVQRIQADSQDSQSNFYSANRSTHSEKAGQSTATASHLSFIFKKLENNDQHNANSKYTYDCGYRSSNILLFLMICHQSIQIQFFMTLLQEKEEAMKQQKQKLKQLRHKVKQSTYKYTKVNMRLKHICQDNMDIMNFMNVMMTSKLLQANNFKE</sequence>